<gene>
    <name evidence="9" type="ORF">R3P38DRAFT_3237765</name>
</gene>
<evidence type="ECO:0000313" key="9">
    <source>
        <dbReference type="EMBL" id="KAK6977141.1"/>
    </source>
</evidence>
<dbReference type="PROSITE" id="PS51194">
    <property type="entry name" value="HELICASE_CTER"/>
    <property type="match status" value="1"/>
</dbReference>
<dbReference type="GO" id="GO:0005694">
    <property type="term" value="C:chromosome"/>
    <property type="evidence" value="ECO:0007669"/>
    <property type="project" value="TreeGrafter"/>
</dbReference>
<dbReference type="Pfam" id="PF00270">
    <property type="entry name" value="DEAD"/>
    <property type="match status" value="1"/>
</dbReference>
<dbReference type="GO" id="GO:0009378">
    <property type="term" value="F:four-way junction helicase activity"/>
    <property type="evidence" value="ECO:0007669"/>
    <property type="project" value="TreeGrafter"/>
</dbReference>
<evidence type="ECO:0000256" key="3">
    <source>
        <dbReference type="ARBA" id="ARBA00022840"/>
    </source>
</evidence>
<evidence type="ECO:0000256" key="4">
    <source>
        <dbReference type="ARBA" id="ARBA00034617"/>
    </source>
</evidence>
<dbReference type="Pfam" id="PF00271">
    <property type="entry name" value="Helicase_C"/>
    <property type="match status" value="1"/>
</dbReference>
<dbReference type="InterPro" id="IPR027417">
    <property type="entry name" value="P-loop_NTPase"/>
</dbReference>
<keyword evidence="10" id="KW-1185">Reference proteome</keyword>
<dbReference type="GO" id="GO:0016787">
    <property type="term" value="F:hydrolase activity"/>
    <property type="evidence" value="ECO:0007669"/>
    <property type="project" value="UniProtKB-KW"/>
</dbReference>
<dbReference type="GO" id="GO:0003676">
    <property type="term" value="F:nucleic acid binding"/>
    <property type="evidence" value="ECO:0007669"/>
    <property type="project" value="InterPro"/>
</dbReference>
<keyword evidence="3" id="KW-0067">ATP-binding</keyword>
<dbReference type="AlphaFoldDB" id="A0AAV9ZAA6"/>
<keyword evidence="2" id="KW-0547">Nucleotide-binding</keyword>
<dbReference type="GO" id="GO:0005737">
    <property type="term" value="C:cytoplasm"/>
    <property type="evidence" value="ECO:0007669"/>
    <property type="project" value="TreeGrafter"/>
</dbReference>
<dbReference type="EC" id="5.6.2.4" evidence="5"/>
<sequence>MEDSAMEPPLAELPVNSWPWLDTLLRQKCGILSLHPHQLDHSKDLVDGRDLFLVIATGQGKSVVLYAPLIAAQARQERGLAFMVVPTKILAVQLANVGRKYGLRVLAINEDTVREAHIRERRDLFEEFAGGSGISVGVMSPQMLQGRRVGKLLGDPKFRAQVRWMLIDEAHVLNEESGTFREPYRGILNMRARLPTKTIWAAVTGTATPSAALLIAAALGFRAGQYVNARYSVDRPNIKYIPRFFQHPVSGSQFLDLSFVVPIDMITPYDIILTLIFVKTIKVGYALMKFFDSLLPSHLPNRLSIIKLYNALMPVDYRRKFVEDLNDGSTLRIGIVTDTCTYGTDIPKLARVIIAHIGDSMEDSPEVSKQQMGRAGRDGSPAVAVVYAPAWVRDVSGPDSEITTKQGLTDLERRNALPPVTRKFFNPTEDCCSRAADLEYNGEDFILRPGCCSLHESEPEESCDLAMVARWVEHFRAREEAERRKTVRSDGTYKPLDPILKASLTRVILAWRARKYNSLRSPTSTGGGSVSLLPQRLVDRVVDRAHACTSLDRLWGVLHDWKHVANLGEELFELLSSALPQYAGIISDRNTEGPMEVDSLPPPSASTPAVEPAKLQPMRIKIPAPKPTETPKRKLSIPSSPKTTQKRAKAADKENLR</sequence>
<comment type="caution">
    <text evidence="9">The sequence shown here is derived from an EMBL/GenBank/DDBJ whole genome shotgun (WGS) entry which is preliminary data.</text>
</comment>
<dbReference type="InterPro" id="IPR011545">
    <property type="entry name" value="DEAD/DEAH_box_helicase_dom"/>
</dbReference>
<dbReference type="InterPro" id="IPR014001">
    <property type="entry name" value="Helicase_ATP-bd"/>
</dbReference>
<name>A0AAV9ZAA6_9AGAR</name>
<dbReference type="EMBL" id="JAWWNJ010000172">
    <property type="protein sequence ID" value="KAK6977141.1"/>
    <property type="molecule type" value="Genomic_DNA"/>
</dbReference>
<organism evidence="9 10">
    <name type="scientific">Favolaschia claudopus</name>
    <dbReference type="NCBI Taxonomy" id="2862362"/>
    <lineage>
        <taxon>Eukaryota</taxon>
        <taxon>Fungi</taxon>
        <taxon>Dikarya</taxon>
        <taxon>Basidiomycota</taxon>
        <taxon>Agaricomycotina</taxon>
        <taxon>Agaricomycetes</taxon>
        <taxon>Agaricomycetidae</taxon>
        <taxon>Agaricales</taxon>
        <taxon>Marasmiineae</taxon>
        <taxon>Mycenaceae</taxon>
        <taxon>Favolaschia</taxon>
    </lineage>
</organism>
<dbReference type="GO" id="GO:0005524">
    <property type="term" value="F:ATP binding"/>
    <property type="evidence" value="ECO:0007669"/>
    <property type="project" value="UniProtKB-KW"/>
</dbReference>
<evidence type="ECO:0000313" key="10">
    <source>
        <dbReference type="Proteomes" id="UP001362999"/>
    </source>
</evidence>
<feature type="domain" description="Helicase C-terminal" evidence="8">
    <location>
        <begin position="265"/>
        <end position="425"/>
    </location>
</feature>
<dbReference type="GO" id="GO:0000724">
    <property type="term" value="P:double-strand break repair via homologous recombination"/>
    <property type="evidence" value="ECO:0007669"/>
    <property type="project" value="TreeGrafter"/>
</dbReference>
<evidence type="ECO:0000256" key="2">
    <source>
        <dbReference type="ARBA" id="ARBA00022741"/>
    </source>
</evidence>
<feature type="region of interest" description="Disordered" evidence="6">
    <location>
        <begin position="593"/>
        <end position="657"/>
    </location>
</feature>
<evidence type="ECO:0000256" key="1">
    <source>
        <dbReference type="ARBA" id="ARBA00005446"/>
    </source>
</evidence>
<dbReference type="SMART" id="SM00487">
    <property type="entry name" value="DEXDc"/>
    <property type="match status" value="1"/>
</dbReference>
<reference evidence="9 10" key="1">
    <citation type="journal article" date="2024" name="J Genomics">
        <title>Draft genome sequencing and assembly of Favolaschia claudopus CIRM-BRFM 2984 isolated from oak limbs.</title>
        <authorList>
            <person name="Navarro D."/>
            <person name="Drula E."/>
            <person name="Chaduli D."/>
            <person name="Cazenave R."/>
            <person name="Ahrendt S."/>
            <person name="Wang J."/>
            <person name="Lipzen A."/>
            <person name="Daum C."/>
            <person name="Barry K."/>
            <person name="Grigoriev I.V."/>
            <person name="Favel A."/>
            <person name="Rosso M.N."/>
            <person name="Martin F."/>
        </authorList>
    </citation>
    <scope>NUCLEOTIDE SEQUENCE [LARGE SCALE GENOMIC DNA]</scope>
    <source>
        <strain evidence="9 10">CIRM-BRFM 2984</strain>
    </source>
</reference>
<evidence type="ECO:0000259" key="7">
    <source>
        <dbReference type="PROSITE" id="PS51192"/>
    </source>
</evidence>
<protein>
    <recommendedName>
        <fullName evidence="5">DNA 3'-5' helicase</fullName>
        <ecNumber evidence="5">5.6.2.4</ecNumber>
    </recommendedName>
</protein>
<evidence type="ECO:0000259" key="8">
    <source>
        <dbReference type="PROSITE" id="PS51194"/>
    </source>
</evidence>
<dbReference type="Proteomes" id="UP001362999">
    <property type="component" value="Unassembled WGS sequence"/>
</dbReference>
<dbReference type="PROSITE" id="PS51192">
    <property type="entry name" value="HELICASE_ATP_BIND_1"/>
    <property type="match status" value="1"/>
</dbReference>
<dbReference type="InterPro" id="IPR001650">
    <property type="entry name" value="Helicase_C-like"/>
</dbReference>
<keyword evidence="9" id="KW-0378">Hydrolase</keyword>
<proteinExistence type="inferred from homology"/>
<comment type="similarity">
    <text evidence="1">Belongs to the helicase family. RecQ subfamily.</text>
</comment>
<evidence type="ECO:0000256" key="5">
    <source>
        <dbReference type="ARBA" id="ARBA00034808"/>
    </source>
</evidence>
<feature type="domain" description="Helicase ATP-binding" evidence="7">
    <location>
        <begin position="42"/>
        <end position="227"/>
    </location>
</feature>
<dbReference type="PANTHER" id="PTHR13710">
    <property type="entry name" value="DNA HELICASE RECQ FAMILY MEMBER"/>
    <property type="match status" value="1"/>
</dbReference>
<dbReference type="PANTHER" id="PTHR13710:SF120">
    <property type="entry name" value="BIFUNCTIONAL 3'-5' EXONUCLEASE_ATP-DEPENDENT HELICASE WRN"/>
    <property type="match status" value="1"/>
</dbReference>
<dbReference type="SUPFAM" id="SSF52540">
    <property type="entry name" value="P-loop containing nucleoside triphosphate hydrolases"/>
    <property type="match status" value="1"/>
</dbReference>
<dbReference type="GO" id="GO:0043138">
    <property type="term" value="F:3'-5' DNA helicase activity"/>
    <property type="evidence" value="ECO:0007669"/>
    <property type="project" value="UniProtKB-EC"/>
</dbReference>
<comment type="catalytic activity">
    <reaction evidence="4">
        <text>Couples ATP hydrolysis with the unwinding of duplex DNA by translocating in the 3'-5' direction.</text>
        <dbReference type="EC" id="5.6.2.4"/>
    </reaction>
</comment>
<dbReference type="Gene3D" id="3.40.50.300">
    <property type="entry name" value="P-loop containing nucleotide triphosphate hydrolases"/>
    <property type="match status" value="2"/>
</dbReference>
<dbReference type="GO" id="GO:0005634">
    <property type="term" value="C:nucleus"/>
    <property type="evidence" value="ECO:0007669"/>
    <property type="project" value="TreeGrafter"/>
</dbReference>
<evidence type="ECO:0000256" key="6">
    <source>
        <dbReference type="SAM" id="MobiDB-lite"/>
    </source>
</evidence>
<accession>A0AAV9ZAA6</accession>